<accession>K5BHT3</accession>
<reference evidence="1 2" key="1">
    <citation type="journal article" date="2012" name="J. Bacteriol.">
        <title>Genome sequence of Mycobacterium hassiacum DSM 44199, a rare source of heat-stable mycobacterial proteins.</title>
        <authorList>
            <person name="Tiago I."/>
            <person name="Maranha A."/>
            <person name="Mendes V."/>
            <person name="Alarico S."/>
            <person name="Moynihan P.J."/>
            <person name="Clarke A.J."/>
            <person name="Macedo-Ribeiro S."/>
            <person name="Pereira P.J."/>
            <person name="Empadinhas N."/>
        </authorList>
    </citation>
    <scope>NUCLEOTIDE SEQUENCE [LARGE SCALE GENOMIC DNA]</scope>
    <source>
        <strain evidence="2">DSM 44199 / CIP 105218 / JCM 12690 / 3849</strain>
    </source>
</reference>
<sequence>MEAHEPVPWKMADVPYLDGCRRHRDPHSRARGSDADPAMAELVRDATGAGRPVVPSRE</sequence>
<evidence type="ECO:0000313" key="2">
    <source>
        <dbReference type="Proteomes" id="UP000006265"/>
    </source>
</evidence>
<organism evidence="1 2">
    <name type="scientific">Mycolicibacterium hassiacum (strain DSM 44199 / CIP 105218 / JCM 12690 / 3849)</name>
    <name type="common">Mycobacterium hassiacum</name>
    <dbReference type="NCBI Taxonomy" id="1122247"/>
    <lineage>
        <taxon>Bacteria</taxon>
        <taxon>Bacillati</taxon>
        <taxon>Actinomycetota</taxon>
        <taxon>Actinomycetes</taxon>
        <taxon>Mycobacteriales</taxon>
        <taxon>Mycobacteriaceae</taxon>
        <taxon>Mycolicibacterium</taxon>
    </lineage>
</organism>
<name>K5BHT3_MYCHD</name>
<proteinExistence type="predicted"/>
<keyword evidence="2" id="KW-1185">Reference proteome</keyword>
<protein>
    <submittedName>
        <fullName evidence="1">Uncharacterized protein</fullName>
    </submittedName>
</protein>
<evidence type="ECO:0000313" key="1">
    <source>
        <dbReference type="EMBL" id="EKF25131.1"/>
    </source>
</evidence>
<comment type="caution">
    <text evidence="1">The sequence shown here is derived from an EMBL/GenBank/DDBJ whole genome shotgun (WGS) entry which is preliminary data.</text>
</comment>
<dbReference type="AlphaFoldDB" id="K5BHT3"/>
<dbReference type="EMBL" id="AMRA01000023">
    <property type="protein sequence ID" value="EKF25131.1"/>
    <property type="molecule type" value="Genomic_DNA"/>
</dbReference>
<dbReference type="Proteomes" id="UP000006265">
    <property type="component" value="Unassembled WGS sequence"/>
</dbReference>
<dbReference type="PATRIC" id="fig|1122247.3.peg.840"/>
<gene>
    <name evidence="1" type="ORF">C731_0874</name>
</gene>